<evidence type="ECO:0000313" key="11">
    <source>
        <dbReference type="Proteomes" id="UP001245370"/>
    </source>
</evidence>
<evidence type="ECO:0000256" key="3">
    <source>
        <dbReference type="ARBA" id="ARBA00023015"/>
    </source>
</evidence>
<evidence type="ECO:0000256" key="2">
    <source>
        <dbReference type="ARBA" id="ARBA00022490"/>
    </source>
</evidence>
<dbReference type="GO" id="GO:0003677">
    <property type="term" value="F:DNA binding"/>
    <property type="evidence" value="ECO:0007669"/>
    <property type="project" value="UniProtKB-KW"/>
</dbReference>
<dbReference type="GO" id="GO:0003700">
    <property type="term" value="F:DNA-binding transcription factor activity"/>
    <property type="evidence" value="ECO:0007669"/>
    <property type="project" value="InterPro"/>
</dbReference>
<reference evidence="8" key="1">
    <citation type="submission" date="2022-12" db="EMBL/GenBank/DDBJ databases">
        <title>Reference genome sequencing for broad-spectrum identification of bacterial and archaeal isolates by mass spectrometry.</title>
        <authorList>
            <person name="Sekiguchi Y."/>
            <person name="Tourlousse D.M."/>
        </authorList>
    </citation>
    <scope>NUCLEOTIDE SEQUENCE</scope>
    <source>
        <strain evidence="8">301</strain>
    </source>
</reference>
<name>A0A9W6CHG2_XANFL</name>
<keyword evidence="5" id="KW-0804">Transcription</keyword>
<dbReference type="Pfam" id="PF22381">
    <property type="entry name" value="Staph_reg_Sar_Rot"/>
    <property type="match status" value="1"/>
</dbReference>
<keyword evidence="2" id="KW-0963">Cytoplasm</keyword>
<feature type="region of interest" description="Disordered" evidence="6">
    <location>
        <begin position="1"/>
        <end position="20"/>
    </location>
</feature>
<keyword evidence="11" id="KW-1185">Reference proteome</keyword>
<dbReference type="PANTHER" id="PTHR33164:SF5">
    <property type="entry name" value="ORGANIC HYDROPEROXIDE RESISTANCE TRANSCRIPTIONAL REGULATOR"/>
    <property type="match status" value="1"/>
</dbReference>
<dbReference type="EMBL" id="JAVDPY010000003">
    <property type="protein sequence ID" value="MDR6333777.1"/>
    <property type="molecule type" value="Genomic_DNA"/>
</dbReference>
<proteinExistence type="predicted"/>
<evidence type="ECO:0000256" key="6">
    <source>
        <dbReference type="SAM" id="MobiDB-lite"/>
    </source>
</evidence>
<sequence length="165" mass="18129">MSEPTPELTPELTPQLTPAEPGLIPAENMVCFAFYAANHAFNRVYKPLLDDLGLTYPQYLAMVSLWTEDDRTVGSLGTALGLESSTLTPLLKRLEALGHVSRRRDPADERVVRVKLTPKGVALKEKARHIPNCILAATGLNLEDVMRLQREVTALRAALEKAAKA</sequence>
<dbReference type="PANTHER" id="PTHR33164">
    <property type="entry name" value="TRANSCRIPTIONAL REGULATOR, MARR FAMILY"/>
    <property type="match status" value="1"/>
</dbReference>
<protein>
    <submittedName>
        <fullName evidence="8 9">Transcriptional regulator</fullName>
    </submittedName>
</protein>
<evidence type="ECO:0000259" key="7">
    <source>
        <dbReference type="PROSITE" id="PS50995"/>
    </source>
</evidence>
<dbReference type="PRINTS" id="PR00598">
    <property type="entry name" value="HTHMARR"/>
</dbReference>
<dbReference type="InterPro" id="IPR055166">
    <property type="entry name" value="Transc_reg_Sar_Rot_HTH"/>
</dbReference>
<accession>A0A9W6CHG2</accession>
<evidence type="ECO:0000313" key="10">
    <source>
        <dbReference type="Proteomes" id="UP001144397"/>
    </source>
</evidence>
<evidence type="ECO:0000313" key="9">
    <source>
        <dbReference type="EMBL" id="MDR6333777.1"/>
    </source>
</evidence>
<keyword evidence="3" id="KW-0805">Transcription regulation</keyword>
<dbReference type="EMBL" id="BSDO01000001">
    <property type="protein sequence ID" value="GLI20470.1"/>
    <property type="molecule type" value="Genomic_DNA"/>
</dbReference>
<keyword evidence="4 9" id="KW-0238">DNA-binding</keyword>
<dbReference type="InterPro" id="IPR039422">
    <property type="entry name" value="MarR/SlyA-like"/>
</dbReference>
<dbReference type="PROSITE" id="PS50995">
    <property type="entry name" value="HTH_MARR_2"/>
    <property type="match status" value="1"/>
</dbReference>
<dbReference type="AlphaFoldDB" id="A0A9W6CHG2"/>
<dbReference type="Proteomes" id="UP001144397">
    <property type="component" value="Unassembled WGS sequence"/>
</dbReference>
<dbReference type="InterPro" id="IPR036388">
    <property type="entry name" value="WH-like_DNA-bd_sf"/>
</dbReference>
<gene>
    <name evidence="9" type="ORF">GGQ86_002247</name>
    <name evidence="8" type="ORF">XFLAVUS301_01440</name>
</gene>
<dbReference type="InterPro" id="IPR000835">
    <property type="entry name" value="HTH_MarR-typ"/>
</dbReference>
<dbReference type="SUPFAM" id="SSF46785">
    <property type="entry name" value="Winged helix' DNA-binding domain"/>
    <property type="match status" value="1"/>
</dbReference>
<dbReference type="InterPro" id="IPR036390">
    <property type="entry name" value="WH_DNA-bd_sf"/>
</dbReference>
<dbReference type="GO" id="GO:0005737">
    <property type="term" value="C:cytoplasm"/>
    <property type="evidence" value="ECO:0007669"/>
    <property type="project" value="UniProtKB-SubCell"/>
</dbReference>
<organism evidence="8 10">
    <name type="scientific">Xanthobacter flavus</name>
    <dbReference type="NCBI Taxonomy" id="281"/>
    <lineage>
        <taxon>Bacteria</taxon>
        <taxon>Pseudomonadati</taxon>
        <taxon>Pseudomonadota</taxon>
        <taxon>Alphaproteobacteria</taxon>
        <taxon>Hyphomicrobiales</taxon>
        <taxon>Xanthobacteraceae</taxon>
        <taxon>Xanthobacter</taxon>
    </lineage>
</organism>
<evidence type="ECO:0000256" key="4">
    <source>
        <dbReference type="ARBA" id="ARBA00023125"/>
    </source>
</evidence>
<feature type="domain" description="HTH marR-type" evidence="7">
    <location>
        <begin position="27"/>
        <end position="164"/>
    </location>
</feature>
<evidence type="ECO:0000256" key="1">
    <source>
        <dbReference type="ARBA" id="ARBA00004496"/>
    </source>
</evidence>
<dbReference type="Proteomes" id="UP001245370">
    <property type="component" value="Unassembled WGS sequence"/>
</dbReference>
<evidence type="ECO:0000313" key="8">
    <source>
        <dbReference type="EMBL" id="GLI20470.1"/>
    </source>
</evidence>
<dbReference type="Gene3D" id="1.10.10.10">
    <property type="entry name" value="Winged helix-like DNA-binding domain superfamily/Winged helix DNA-binding domain"/>
    <property type="match status" value="1"/>
</dbReference>
<dbReference type="SMART" id="SM00347">
    <property type="entry name" value="HTH_MARR"/>
    <property type="match status" value="1"/>
</dbReference>
<evidence type="ECO:0000256" key="5">
    <source>
        <dbReference type="ARBA" id="ARBA00023163"/>
    </source>
</evidence>
<comment type="caution">
    <text evidence="8">The sequence shown here is derived from an EMBL/GenBank/DDBJ whole genome shotgun (WGS) entry which is preliminary data.</text>
</comment>
<dbReference type="GO" id="GO:0006950">
    <property type="term" value="P:response to stress"/>
    <property type="evidence" value="ECO:0007669"/>
    <property type="project" value="TreeGrafter"/>
</dbReference>
<comment type="subcellular location">
    <subcellularLocation>
        <location evidence="1">Cytoplasm</location>
    </subcellularLocation>
</comment>
<reference evidence="9 11" key="2">
    <citation type="submission" date="2023-07" db="EMBL/GenBank/DDBJ databases">
        <title>Genomic Encyclopedia of Type Strains, Phase IV (KMG-IV): sequencing the most valuable type-strain genomes for metagenomic binning, comparative biology and taxonomic classification.</title>
        <authorList>
            <person name="Goeker M."/>
        </authorList>
    </citation>
    <scope>NUCLEOTIDE SEQUENCE [LARGE SCALE GENOMIC DNA]</scope>
    <source>
        <strain evidence="9 11">DSM 338</strain>
    </source>
</reference>
<dbReference type="FunFam" id="1.10.10.10:FF:000163">
    <property type="entry name" value="MarR family transcriptional regulator"/>
    <property type="match status" value="1"/>
</dbReference>